<accession>A0A1B8GJT1</accession>
<dbReference type="RefSeq" id="XP_018129835.1">
    <property type="nucleotide sequence ID" value="XM_018276316.1"/>
</dbReference>
<protein>
    <submittedName>
        <fullName evidence="1">Uncharacterized protein</fullName>
    </submittedName>
</protein>
<keyword evidence="2" id="KW-1185">Reference proteome</keyword>
<dbReference type="GeneID" id="28840263"/>
<evidence type="ECO:0000313" key="2">
    <source>
        <dbReference type="Proteomes" id="UP000091956"/>
    </source>
</evidence>
<dbReference type="Proteomes" id="UP000091956">
    <property type="component" value="Unassembled WGS sequence"/>
</dbReference>
<reference evidence="2" key="2">
    <citation type="journal article" date="2018" name="Nat. Commun.">
        <title>Extreme sensitivity to ultraviolet light in the fungal pathogen causing white-nose syndrome of bats.</title>
        <authorList>
            <person name="Palmer J.M."/>
            <person name="Drees K.P."/>
            <person name="Foster J.T."/>
            <person name="Lindner D.L."/>
        </authorList>
    </citation>
    <scope>NUCLEOTIDE SEQUENCE [LARGE SCALE GENOMIC DNA]</scope>
    <source>
        <strain evidence="2">UAMH 10579</strain>
    </source>
</reference>
<reference evidence="1 2" key="1">
    <citation type="submission" date="2016-03" db="EMBL/GenBank/DDBJ databases">
        <title>Comparative genomics of Pseudogymnoascus destructans, the fungus causing white-nose syndrome of bats.</title>
        <authorList>
            <person name="Palmer J.M."/>
            <person name="Drees K.P."/>
            <person name="Foster J.T."/>
            <person name="Lindner D.L."/>
        </authorList>
    </citation>
    <scope>NUCLEOTIDE SEQUENCE [LARGE SCALE GENOMIC DNA]</scope>
    <source>
        <strain evidence="1 2">UAMH 10579</strain>
    </source>
</reference>
<dbReference type="EMBL" id="KV460230">
    <property type="protein sequence ID" value="OBT96102.1"/>
    <property type="molecule type" value="Genomic_DNA"/>
</dbReference>
<proteinExistence type="predicted"/>
<sequence length="108" mass="12014">MQLFLLRRAPSLDPSLSTLTADHHSPHTGDLAHNISQYRSGLLSFAAVASPPRLERRKFLKRDLRNGNVIQASTLQLQEIDNHSKLLLGIRPHRDFQSTPALPKSSAA</sequence>
<organism evidence="1 2">
    <name type="scientific">Pseudogymnoascus verrucosus</name>
    <dbReference type="NCBI Taxonomy" id="342668"/>
    <lineage>
        <taxon>Eukaryota</taxon>
        <taxon>Fungi</taxon>
        <taxon>Dikarya</taxon>
        <taxon>Ascomycota</taxon>
        <taxon>Pezizomycotina</taxon>
        <taxon>Leotiomycetes</taxon>
        <taxon>Thelebolales</taxon>
        <taxon>Thelebolaceae</taxon>
        <taxon>Pseudogymnoascus</taxon>
    </lineage>
</organism>
<gene>
    <name evidence="1" type="ORF">VE01_06877</name>
</gene>
<evidence type="ECO:0000313" key="1">
    <source>
        <dbReference type="EMBL" id="OBT96102.1"/>
    </source>
</evidence>
<name>A0A1B8GJT1_9PEZI</name>
<dbReference type="AlphaFoldDB" id="A0A1B8GJT1"/>